<reference evidence="15" key="3">
    <citation type="submission" date="2020-10" db="EMBL/GenBank/DDBJ databases">
        <authorList>
            <consortium name="NCBI Pathogen Detection Project"/>
        </authorList>
    </citation>
    <scope>NUCLEOTIDE SEQUENCE</scope>
    <source>
        <strain evidence="15">CAVp300</strain>
    </source>
</reference>
<evidence type="ECO:0000256" key="7">
    <source>
        <dbReference type="ARBA" id="ARBA00022596"/>
    </source>
</evidence>
<dbReference type="GO" id="GO:0006824">
    <property type="term" value="P:cobalt ion transport"/>
    <property type="evidence" value="ECO:0007669"/>
    <property type="project" value="UniProtKB-KW"/>
</dbReference>
<dbReference type="Proteomes" id="UP000867740">
    <property type="component" value="Unassembled WGS sequence"/>
</dbReference>
<keyword evidence="6" id="KW-1003">Cell membrane</keyword>
<keyword evidence="17" id="KW-1185">Reference proteome</keyword>
<proteinExistence type="inferred from homology"/>
<keyword evidence="11" id="KW-0921">Nickel transport</keyword>
<keyword evidence="9 14" id="KW-1133">Transmembrane helix</keyword>
<dbReference type="InterPro" id="IPR011541">
    <property type="entry name" value="Ni/Co_transpt_high_affinity"/>
</dbReference>
<evidence type="ECO:0000256" key="14">
    <source>
        <dbReference type="RuleBase" id="RU362101"/>
    </source>
</evidence>
<dbReference type="Pfam" id="PF03824">
    <property type="entry name" value="NicO"/>
    <property type="match status" value="1"/>
</dbReference>
<keyword evidence="7" id="KW-0533">Nickel</keyword>
<evidence type="ECO:0000256" key="10">
    <source>
        <dbReference type="ARBA" id="ARBA00023065"/>
    </source>
</evidence>
<evidence type="ECO:0000256" key="11">
    <source>
        <dbReference type="ARBA" id="ARBA00023112"/>
    </source>
</evidence>
<evidence type="ECO:0000313" key="16">
    <source>
        <dbReference type="EMBL" id="ORJ50794.1"/>
    </source>
</evidence>
<dbReference type="RefSeq" id="WP_047372132.1">
    <property type="nucleotide sequence ID" value="NZ_CABMNU010000005.1"/>
</dbReference>
<dbReference type="EMBL" id="DACSUM010000042">
    <property type="protein sequence ID" value="HAT3583868.1"/>
    <property type="molecule type" value="Genomic_DNA"/>
</dbReference>
<evidence type="ECO:0000256" key="12">
    <source>
        <dbReference type="ARBA" id="ARBA00023136"/>
    </source>
</evidence>
<feature type="transmembrane region" description="Helical" evidence="14">
    <location>
        <begin position="12"/>
        <end position="30"/>
    </location>
</feature>
<evidence type="ECO:0000256" key="3">
    <source>
        <dbReference type="ARBA" id="ARBA00010428"/>
    </source>
</evidence>
<accession>A0A9P3WG55</accession>
<keyword evidence="8 14" id="KW-0812">Transmembrane</keyword>
<dbReference type="GO" id="GO:0010045">
    <property type="term" value="P:response to nickel cation"/>
    <property type="evidence" value="ECO:0007669"/>
    <property type="project" value="TreeGrafter"/>
</dbReference>
<feature type="transmembrane region" description="Helical" evidence="14">
    <location>
        <begin position="107"/>
        <end position="131"/>
    </location>
</feature>
<reference evidence="15" key="2">
    <citation type="journal article" date="2018" name="Genome Biol.">
        <title>SKESA: strategic k-mer extension for scrupulous assemblies.</title>
        <authorList>
            <person name="Souvorov A."/>
            <person name="Agarwala R."/>
            <person name="Lipman D.J."/>
        </authorList>
    </citation>
    <scope>NUCLEOTIDE SEQUENCE</scope>
    <source>
        <strain evidence="15">CAVp300</strain>
    </source>
</reference>
<evidence type="ECO:0000256" key="1">
    <source>
        <dbReference type="ARBA" id="ARBA00002510"/>
    </source>
</evidence>
<dbReference type="GO" id="GO:0015099">
    <property type="term" value="F:nickel cation transmembrane transporter activity"/>
    <property type="evidence" value="ECO:0007669"/>
    <property type="project" value="UniProtKB-UniRule"/>
</dbReference>
<keyword evidence="4" id="KW-0171">Cobalt transport</keyword>
<comment type="caution">
    <text evidence="15">The sequence shown here is derived from an EMBL/GenBank/DDBJ whole genome shotgun (WGS) entry which is preliminary data.</text>
</comment>
<protein>
    <recommendedName>
        <fullName evidence="14">Nickel/cobalt efflux system</fullName>
    </recommendedName>
</protein>
<dbReference type="PANTHER" id="PTHR40659:SF1">
    <property type="entry name" value="NICKEL_COBALT EFFLUX SYSTEM RCNA"/>
    <property type="match status" value="1"/>
</dbReference>
<dbReference type="GO" id="GO:0046583">
    <property type="term" value="F:monoatomic cation efflux transmembrane transporter activity"/>
    <property type="evidence" value="ECO:0007669"/>
    <property type="project" value="TreeGrafter"/>
</dbReference>
<evidence type="ECO:0000256" key="13">
    <source>
        <dbReference type="ARBA" id="ARBA00023285"/>
    </source>
</evidence>
<sequence length="318" mass="34384">MTTQTLTRQWRLPGAIVAVILLLAAAFALHTHWNAFIQWCLATQITLHRYLVMYLLQLNNHQYAGGLWLLTGSFFYGVLHAVGPGHGKFIVTTYLTTNQESQTAARVIPFLGSLMQGVSAILFVFILAVGFNLASGDLSESRWYVEKISAIMVGGFGIWLIFKAIKTLKPQKMNITAMRPLPHTHYDECGCGNHGVGINMSGDWKTRLGVILAIGARPCSGAIMILLFSNALGIVSWGIAAVMTMAFGTAMSIMGLSLAVRYARNRTAAFFGQEGGSMPWLIPMLNIVGGLALILFAVVLFLTVVPVSPGGDYIAAGC</sequence>
<feature type="transmembrane region" description="Helical" evidence="14">
    <location>
        <begin position="143"/>
        <end position="162"/>
    </location>
</feature>
<evidence type="ECO:0000256" key="2">
    <source>
        <dbReference type="ARBA" id="ARBA00004651"/>
    </source>
</evidence>
<evidence type="ECO:0000313" key="15">
    <source>
        <dbReference type="EMBL" id="HAT3583868.1"/>
    </source>
</evidence>
<feature type="transmembrane region" description="Helical" evidence="14">
    <location>
        <begin position="208"/>
        <end position="228"/>
    </location>
</feature>
<evidence type="ECO:0000256" key="8">
    <source>
        <dbReference type="ARBA" id="ARBA00022692"/>
    </source>
</evidence>
<keyword evidence="12 14" id="KW-0472">Membrane</keyword>
<feature type="transmembrane region" description="Helical" evidence="14">
    <location>
        <begin position="234"/>
        <end position="259"/>
    </location>
</feature>
<dbReference type="EMBL" id="MWPR01000009">
    <property type="protein sequence ID" value="ORJ50794.1"/>
    <property type="molecule type" value="Genomic_DNA"/>
</dbReference>
<comment type="subcellular location">
    <subcellularLocation>
        <location evidence="2 14">Cell membrane</location>
        <topology evidence="2 14">Multi-pass membrane protein</topology>
    </subcellularLocation>
</comment>
<dbReference type="Proteomes" id="UP000192521">
    <property type="component" value="Unassembled WGS sequence"/>
</dbReference>
<feature type="transmembrane region" description="Helical" evidence="14">
    <location>
        <begin position="280"/>
        <end position="302"/>
    </location>
</feature>
<comment type="similarity">
    <text evidence="3">Belongs to the NiCoT transporter (TC 2.A.52) family. RcnA subfamily.</text>
</comment>
<keyword evidence="5 14" id="KW-0813">Transport</keyword>
<gene>
    <name evidence="16" type="ORF">B2M27_08040</name>
    <name evidence="15" type="ORF">I8531_004218</name>
</gene>
<keyword evidence="13" id="KW-0170">Cobalt</keyword>
<dbReference type="GO" id="GO:0005886">
    <property type="term" value="C:plasma membrane"/>
    <property type="evidence" value="ECO:0007669"/>
    <property type="project" value="UniProtKB-SubCell"/>
</dbReference>
<evidence type="ECO:0000313" key="17">
    <source>
        <dbReference type="Proteomes" id="UP000192521"/>
    </source>
</evidence>
<dbReference type="GO" id="GO:0032025">
    <property type="term" value="P:response to cobalt ion"/>
    <property type="evidence" value="ECO:0007669"/>
    <property type="project" value="TreeGrafter"/>
</dbReference>
<name>A0A9P3WG55_KLUIN</name>
<evidence type="ECO:0000313" key="18">
    <source>
        <dbReference type="Proteomes" id="UP000867740"/>
    </source>
</evidence>
<comment type="function">
    <text evidence="1">Efflux system for nickel and cobalt.</text>
</comment>
<evidence type="ECO:0000256" key="4">
    <source>
        <dbReference type="ARBA" id="ARBA00022426"/>
    </source>
</evidence>
<reference evidence="16 17" key="1">
    <citation type="submission" date="2017-02" db="EMBL/GenBank/DDBJ databases">
        <title>Draft genome sequence of a Kluyvera intermedia isolate from a patient with a pancreatic abscess.</title>
        <authorList>
            <person name="Thele R."/>
        </authorList>
    </citation>
    <scope>NUCLEOTIDE SEQUENCE [LARGE SCALE GENOMIC DNA]</scope>
    <source>
        <strain evidence="16 17">FOSA7093</strain>
    </source>
</reference>
<evidence type="ECO:0000256" key="9">
    <source>
        <dbReference type="ARBA" id="ARBA00022989"/>
    </source>
</evidence>
<evidence type="ECO:0000256" key="5">
    <source>
        <dbReference type="ARBA" id="ARBA00022448"/>
    </source>
</evidence>
<organism evidence="15 18">
    <name type="scientific">Kluyvera intermedia</name>
    <name type="common">Enterobacter intermedius</name>
    <dbReference type="NCBI Taxonomy" id="61648"/>
    <lineage>
        <taxon>Bacteria</taxon>
        <taxon>Pseudomonadati</taxon>
        <taxon>Pseudomonadota</taxon>
        <taxon>Gammaproteobacteria</taxon>
        <taxon>Enterobacterales</taxon>
        <taxon>Enterobacteriaceae</taxon>
        <taxon>Kluyvera</taxon>
    </lineage>
</organism>
<keyword evidence="10" id="KW-0406">Ion transport</keyword>
<dbReference type="OrthoDB" id="9812956at2"/>
<dbReference type="PANTHER" id="PTHR40659">
    <property type="entry name" value="NICKEL/COBALT EFFLUX SYSTEM RCNA"/>
    <property type="match status" value="1"/>
</dbReference>
<evidence type="ECO:0000256" key="6">
    <source>
        <dbReference type="ARBA" id="ARBA00022475"/>
    </source>
</evidence>
<dbReference type="AlphaFoldDB" id="A0A9P3WG55"/>
<dbReference type="InterPro" id="IPR051224">
    <property type="entry name" value="NiCoT_RcnA"/>
</dbReference>